<dbReference type="Proteomes" id="UP000734854">
    <property type="component" value="Unassembled WGS sequence"/>
</dbReference>
<accession>A0A8J5KC89</accession>
<protein>
    <submittedName>
        <fullName evidence="7">Uncharacterized protein</fullName>
    </submittedName>
</protein>
<keyword evidence="4 6" id="KW-1133">Transmembrane helix</keyword>
<keyword evidence="3 6" id="KW-0812">Transmembrane</keyword>
<dbReference type="PANTHER" id="PTHR31621:SF0">
    <property type="entry name" value="PROTEIN DMP6"/>
    <property type="match status" value="1"/>
</dbReference>
<evidence type="ECO:0000256" key="5">
    <source>
        <dbReference type="ARBA" id="ARBA00023136"/>
    </source>
</evidence>
<dbReference type="GO" id="GO:0016020">
    <property type="term" value="C:membrane"/>
    <property type="evidence" value="ECO:0007669"/>
    <property type="project" value="UniProtKB-SubCell"/>
</dbReference>
<evidence type="ECO:0000256" key="2">
    <source>
        <dbReference type="ARBA" id="ARBA00008707"/>
    </source>
</evidence>
<feature type="transmembrane region" description="Helical" evidence="6">
    <location>
        <begin position="83"/>
        <end position="102"/>
    </location>
</feature>
<comment type="subcellular location">
    <subcellularLocation>
        <location evidence="1">Membrane</location>
        <topology evidence="1">Multi-pass membrane protein</topology>
    </subcellularLocation>
</comment>
<evidence type="ECO:0000256" key="3">
    <source>
        <dbReference type="ARBA" id="ARBA00022692"/>
    </source>
</evidence>
<keyword evidence="5 6" id="KW-0472">Membrane</keyword>
<dbReference type="EMBL" id="JACMSC010000018">
    <property type="protein sequence ID" value="KAG6477376.1"/>
    <property type="molecule type" value="Genomic_DNA"/>
</dbReference>
<evidence type="ECO:0000313" key="8">
    <source>
        <dbReference type="Proteomes" id="UP000734854"/>
    </source>
</evidence>
<keyword evidence="8" id="KW-1185">Reference proteome</keyword>
<feature type="transmembrane region" description="Helical" evidence="6">
    <location>
        <begin position="147"/>
        <end position="167"/>
    </location>
</feature>
<feature type="transmembrane region" description="Helical" evidence="6">
    <location>
        <begin position="179"/>
        <end position="201"/>
    </location>
</feature>
<reference evidence="7 8" key="1">
    <citation type="submission" date="2020-08" db="EMBL/GenBank/DDBJ databases">
        <title>Plant Genome Project.</title>
        <authorList>
            <person name="Zhang R.-G."/>
        </authorList>
    </citation>
    <scope>NUCLEOTIDE SEQUENCE [LARGE SCALE GENOMIC DNA]</scope>
    <source>
        <tissue evidence="7">Rhizome</tissue>
    </source>
</reference>
<evidence type="ECO:0000313" key="7">
    <source>
        <dbReference type="EMBL" id="KAG6477376.1"/>
    </source>
</evidence>
<dbReference type="GO" id="GO:0010256">
    <property type="term" value="P:endomembrane system organization"/>
    <property type="evidence" value="ECO:0007669"/>
    <property type="project" value="TreeGrafter"/>
</dbReference>
<comment type="caution">
    <text evidence="7">The sequence shown here is derived from an EMBL/GenBank/DDBJ whole genome shotgun (WGS) entry which is preliminary data.</text>
</comment>
<gene>
    <name evidence="7" type="ORF">ZIOFF_066630</name>
</gene>
<evidence type="ECO:0000256" key="1">
    <source>
        <dbReference type="ARBA" id="ARBA00004141"/>
    </source>
</evidence>
<sequence>MATNQLLIAGVGDQRSPLLSDAGGEEDHSHKAEAVPSRTLLQVVYKSTADLANYLPTGTTLAFHVLAPVLTDGGRCAATANRAMTSALLLVCCLSSIVLTLTDSFTDATTGRVRYGLATRRGLLVIDGLPPPAPAVAAEYRLMPVDLLHALMTLLVFVAVALADRNVVSCFYPIESPNVAQVVAAAPVVVGLVVSAVFVAFPSTRHGIGFPVTPK</sequence>
<name>A0A8J5KC89_ZINOF</name>
<comment type="similarity">
    <text evidence="2">Belongs to the plant DMP1 protein family.</text>
</comment>
<dbReference type="InterPro" id="IPR007770">
    <property type="entry name" value="DMP"/>
</dbReference>
<proteinExistence type="inferred from homology"/>
<evidence type="ECO:0000256" key="6">
    <source>
        <dbReference type="SAM" id="Phobius"/>
    </source>
</evidence>
<dbReference type="Pfam" id="PF05078">
    <property type="entry name" value="DUF679"/>
    <property type="match status" value="1"/>
</dbReference>
<organism evidence="7 8">
    <name type="scientific">Zingiber officinale</name>
    <name type="common">Ginger</name>
    <name type="synonym">Amomum zingiber</name>
    <dbReference type="NCBI Taxonomy" id="94328"/>
    <lineage>
        <taxon>Eukaryota</taxon>
        <taxon>Viridiplantae</taxon>
        <taxon>Streptophyta</taxon>
        <taxon>Embryophyta</taxon>
        <taxon>Tracheophyta</taxon>
        <taxon>Spermatophyta</taxon>
        <taxon>Magnoliopsida</taxon>
        <taxon>Liliopsida</taxon>
        <taxon>Zingiberales</taxon>
        <taxon>Zingiberaceae</taxon>
        <taxon>Zingiber</taxon>
    </lineage>
</organism>
<evidence type="ECO:0000256" key="4">
    <source>
        <dbReference type="ARBA" id="ARBA00022989"/>
    </source>
</evidence>
<dbReference type="AlphaFoldDB" id="A0A8J5KC89"/>
<dbReference type="PANTHER" id="PTHR31621">
    <property type="entry name" value="PROTEIN DMP3"/>
    <property type="match status" value="1"/>
</dbReference>
<dbReference type="GO" id="GO:0005737">
    <property type="term" value="C:cytoplasm"/>
    <property type="evidence" value="ECO:0007669"/>
    <property type="project" value="UniProtKB-ARBA"/>
</dbReference>